<dbReference type="InterPro" id="IPR008469">
    <property type="entry name" value="DREPP"/>
</dbReference>
<accession>A0AAQ3WWX4</accession>
<dbReference type="AlphaFoldDB" id="A0AAQ3WWX4"/>
<dbReference type="GO" id="GO:0005886">
    <property type="term" value="C:plasma membrane"/>
    <property type="evidence" value="ECO:0007669"/>
    <property type="project" value="InterPro"/>
</dbReference>
<protein>
    <recommendedName>
        <fullName evidence="4">Plasma membrane-associated cation-binding protein 1</fullName>
    </recommendedName>
</protein>
<name>A0AAQ3WWX4_PASNO</name>
<feature type="compositionally biased region" description="Basic and acidic residues" evidence="1">
    <location>
        <begin position="229"/>
        <end position="240"/>
    </location>
</feature>
<dbReference type="PANTHER" id="PTHR38522">
    <property type="entry name" value="PLASMA MEMBRANE-ASSOCIATED CATION-BINDING PROTEIN 1"/>
    <property type="match status" value="1"/>
</dbReference>
<gene>
    <name evidence="2" type="ORF">U9M48_024769</name>
</gene>
<evidence type="ECO:0000313" key="3">
    <source>
        <dbReference type="Proteomes" id="UP001341281"/>
    </source>
</evidence>
<feature type="region of interest" description="Disordered" evidence="1">
    <location>
        <begin position="138"/>
        <end position="240"/>
    </location>
</feature>
<keyword evidence="3" id="KW-1185">Reference proteome</keyword>
<dbReference type="EMBL" id="CP144749">
    <property type="protein sequence ID" value="WVZ76840.1"/>
    <property type="molecule type" value="Genomic_DNA"/>
</dbReference>
<dbReference type="Proteomes" id="UP001341281">
    <property type="component" value="Chromosome 05"/>
</dbReference>
<evidence type="ECO:0008006" key="4">
    <source>
        <dbReference type="Google" id="ProtNLM"/>
    </source>
</evidence>
<feature type="compositionally biased region" description="Basic and acidic residues" evidence="1">
    <location>
        <begin position="153"/>
        <end position="189"/>
    </location>
</feature>
<evidence type="ECO:0000313" key="2">
    <source>
        <dbReference type="EMBL" id="WVZ76840.1"/>
    </source>
</evidence>
<organism evidence="2 3">
    <name type="scientific">Paspalum notatum var. saurae</name>
    <dbReference type="NCBI Taxonomy" id="547442"/>
    <lineage>
        <taxon>Eukaryota</taxon>
        <taxon>Viridiplantae</taxon>
        <taxon>Streptophyta</taxon>
        <taxon>Embryophyta</taxon>
        <taxon>Tracheophyta</taxon>
        <taxon>Spermatophyta</taxon>
        <taxon>Magnoliopsida</taxon>
        <taxon>Liliopsida</taxon>
        <taxon>Poales</taxon>
        <taxon>Poaceae</taxon>
        <taxon>PACMAD clade</taxon>
        <taxon>Panicoideae</taxon>
        <taxon>Andropogonodae</taxon>
        <taxon>Paspaleae</taxon>
        <taxon>Paspalinae</taxon>
        <taxon>Paspalum</taxon>
    </lineage>
</organism>
<sequence>MDIWKSKVLPKIKLVFVKTGGKKAAAAAELVKSFDESKEGINGEFEEKKADLQPKVVEIYESVPAPLKVLIKERSKVSGIKKNSAAITKFFEDLAKIEFPGAKKVSEGISKVGPALLSGPIFATFEKVSTLLPLAAEEAPKEAAPVVTEEEAAAAKDEAVVEEKKDEAAAAAANDEKKEEADEEKKEETPAETAAAPAESSAVTAEEAAAPPAEAAAAEAAAAPSAEAEAAKAEEETPKA</sequence>
<reference evidence="2 3" key="1">
    <citation type="submission" date="2024-02" db="EMBL/GenBank/DDBJ databases">
        <title>High-quality chromosome-scale genome assembly of Pensacola bahiagrass (Paspalum notatum Flugge var. saurae).</title>
        <authorList>
            <person name="Vega J.M."/>
            <person name="Podio M."/>
            <person name="Orjuela J."/>
            <person name="Siena L.A."/>
            <person name="Pessino S.C."/>
            <person name="Combes M.C."/>
            <person name="Mariac C."/>
            <person name="Albertini E."/>
            <person name="Pupilli F."/>
            <person name="Ortiz J.P.A."/>
            <person name="Leblanc O."/>
        </authorList>
    </citation>
    <scope>NUCLEOTIDE SEQUENCE [LARGE SCALE GENOMIC DNA]</scope>
    <source>
        <strain evidence="2">R1</strain>
        <tissue evidence="2">Leaf</tissue>
    </source>
</reference>
<dbReference type="Pfam" id="PF05558">
    <property type="entry name" value="DREPP"/>
    <property type="match status" value="1"/>
</dbReference>
<evidence type="ECO:0000256" key="1">
    <source>
        <dbReference type="SAM" id="MobiDB-lite"/>
    </source>
</evidence>
<dbReference type="PANTHER" id="PTHR38522:SF2">
    <property type="entry name" value="PLASMA MEMBRANE-ASSOCIATED CATION-BINDING PROTEIN 1"/>
    <property type="match status" value="1"/>
</dbReference>
<feature type="compositionally biased region" description="Low complexity" evidence="1">
    <location>
        <begin position="191"/>
        <end position="228"/>
    </location>
</feature>
<proteinExistence type="predicted"/>